<dbReference type="PROSITE" id="PS52004">
    <property type="entry name" value="KS3_2"/>
    <property type="match status" value="1"/>
</dbReference>
<proteinExistence type="inferred from homology"/>
<dbReference type="InterPro" id="IPR014031">
    <property type="entry name" value="Ketoacyl_synth_C"/>
</dbReference>
<keyword evidence="2" id="KW-0597">Phosphoprotein</keyword>
<dbReference type="SUPFAM" id="SSF53901">
    <property type="entry name" value="Thiolase-like"/>
    <property type="match status" value="1"/>
</dbReference>
<dbReference type="InterPro" id="IPR050091">
    <property type="entry name" value="PKS_NRPS_Biosynth_Enz"/>
</dbReference>
<evidence type="ECO:0000256" key="3">
    <source>
        <dbReference type="RuleBase" id="RU003694"/>
    </source>
</evidence>
<dbReference type="InterPro" id="IPR016039">
    <property type="entry name" value="Thiolase-like"/>
</dbReference>
<dbReference type="GO" id="GO:0006633">
    <property type="term" value="P:fatty acid biosynthetic process"/>
    <property type="evidence" value="ECO:0007669"/>
    <property type="project" value="TreeGrafter"/>
</dbReference>
<accession>A0A1S6K8A6</accession>
<dbReference type="InterPro" id="IPR020841">
    <property type="entry name" value="PKS_Beta-ketoAc_synthase_dom"/>
</dbReference>
<dbReference type="InterPro" id="IPR014030">
    <property type="entry name" value="Ketoacyl_synth_N"/>
</dbReference>
<sequence length="1146" mass="125766">MMAAALAGPSFDVSLAQPEHTVGPSIVQLLASKGFAVLRQDYSDSFRDGVLNNVKAIDAAGQLKPPPRLVAEGLLGERGTARLCQLGSPEEEAHEWEGSAIRFADRSLSQIGELLEPLVPDLGITLLGRTPGVLLETADAADEPPELTDDEAQQWLSTFTCAKLLVLQFLGPSVGTLELRVVDGDDDTEPYFVQTGPGVMVVLRADVLLHEHTSPGLSYALSTFACGERVAWFKRQYGDDLHPAAKAIDQWIVGRLMEVKKTVAHVDETSLNPTSIPRSMQKMMNKMFVKGERSAIRGTSCKFANAFDVDIYRNTMTAGVDYVVEVPLQRWNHVEHYHPDLEGYHYGKVYCMHLSYCPELEMFDNKFFLISPAEASKMDPCERQILEVGYEGLARGGLKKREIMGSDCGIYVAWQSETAVGSEDRGMGANRASFCLGCKGPSLACDVDHASALLAIKVASNELGRACNQGIAIGCSILQVVNTWLVHCGSHILSPAGRTCSFDANASGFVRADSISSVFMKKLAEKVDGEDIWDEKVAMDGVIVSTICKNQGRTASLRSVSGPCVQETFDESLRQAKVSPLDIDIVECDAKGDVMQDGVEVAAIVRAVRPPRQNASDDEPVTLGASKSNLGNAWMASGMSTVIKGLMAGLYGTTPPIVHLNQVNPLIHSEAFGQAVTLPNECVDIGSDVSYTSMLAFGWGGTNAQITVWNKVDVNRIYLGRPDPIEKPVFWPGGGGVLESGQQPKMSYTIVGTWSSWVNPSKMEREADGVFGYTVTLGENCWELFQIWLDGDEDLVLHPGRAKAPKATTVAGPQRVGVHLSWLIDGRAVLEQDVEMNEGNPSTLMMQPYAGSGGADGMVELPHGDRGWPGAEYRVRLRVAGKWRTVDWERISDVPGHLRTEALSDTVKGRYFVTGSFNHWSFQEMSADFVSTGVYNAEIMLAWDREQFQIVRNEDWQQMIYPVDRLTSELSPIGGPDDAGHGCNWTIRGQAGDVFRIEFQRSLDDTGFQSMKVSWRRVRSQQLEEKILKEARRTKYFLVGSWNSYRARKEMVWRGTHFEAEVSTLAKESFQILMNGDWGAVLFPNIDSVNPQDVHRLCGPSAESGGLGWSIGEDPKDDTDGLSQTHEIRLIVSQSGRPTKLQCTTT</sequence>
<dbReference type="EMBL" id="KX395754">
    <property type="protein sequence ID" value="AQS99172.1"/>
    <property type="molecule type" value="Transcribed_RNA"/>
</dbReference>
<dbReference type="Pfam" id="PF02801">
    <property type="entry name" value="Ketoacyl-synt_C"/>
    <property type="match status" value="1"/>
</dbReference>
<evidence type="ECO:0000256" key="2">
    <source>
        <dbReference type="ARBA" id="ARBA00022553"/>
    </source>
</evidence>
<evidence type="ECO:0000256" key="1">
    <source>
        <dbReference type="ARBA" id="ARBA00022450"/>
    </source>
</evidence>
<keyword evidence="3" id="KW-0808">Transferase</keyword>
<dbReference type="Pfam" id="PF00109">
    <property type="entry name" value="ketoacyl-synt"/>
    <property type="match status" value="1"/>
</dbReference>
<protein>
    <submittedName>
        <fullName evidence="5">Type I polyketide synthase</fullName>
    </submittedName>
</protein>
<feature type="domain" description="Ketosynthase family 3 (KS3)" evidence="4">
    <location>
        <begin position="291"/>
        <end position="710"/>
    </location>
</feature>
<organism evidence="5">
    <name type="scientific">Gambierdiscus excentricus</name>
    <dbReference type="NCBI Taxonomy" id="986170"/>
    <lineage>
        <taxon>Eukaryota</taxon>
        <taxon>Sar</taxon>
        <taxon>Alveolata</taxon>
        <taxon>Dinophyceae</taxon>
        <taxon>Gonyaulacales</taxon>
        <taxon>Pyrocystaceae</taxon>
        <taxon>Gambierdiscus</taxon>
    </lineage>
</organism>
<evidence type="ECO:0000259" key="4">
    <source>
        <dbReference type="PROSITE" id="PS52004"/>
    </source>
</evidence>
<reference evidence="5" key="1">
    <citation type="journal article" date="2017" name="J. Eukaryot. Microbiol.">
        <title>Role of Modular Polyketide Synthases in the Production of Polyether Ladder Compounds in Ciguatoxin-producing Gambierdiscus polynesiensis and G.excentricus (Dinophyceae).</title>
        <authorList>
            <person name="Kohli G.S."/>
            <person name="Campbell K."/>
            <person name="John U."/>
            <person name="Smith K.F."/>
            <person name="Fraga S."/>
            <person name="Rhodes L.L."/>
            <person name="Murray S.A."/>
        </authorList>
    </citation>
    <scope>NUCLEOTIDE SEQUENCE</scope>
    <source>
        <strain evidence="5">Contig_1185</strain>
    </source>
</reference>
<dbReference type="GO" id="GO:0004312">
    <property type="term" value="F:fatty acid synthase activity"/>
    <property type="evidence" value="ECO:0007669"/>
    <property type="project" value="TreeGrafter"/>
</dbReference>
<dbReference type="InterPro" id="IPR030834">
    <property type="entry name" value="PKS_assoc_dom"/>
</dbReference>
<dbReference type="AlphaFoldDB" id="A0A1S6K8A6"/>
<name>A0A1S6K8A6_9DINO</name>
<dbReference type="Gene3D" id="3.40.47.10">
    <property type="match status" value="1"/>
</dbReference>
<dbReference type="PANTHER" id="PTHR43775">
    <property type="entry name" value="FATTY ACID SYNTHASE"/>
    <property type="match status" value="1"/>
</dbReference>
<comment type="similarity">
    <text evidence="3">Belongs to the thiolase-like superfamily. Beta-ketoacyl-ACP synthases family.</text>
</comment>
<dbReference type="PANTHER" id="PTHR43775:SF37">
    <property type="entry name" value="SI:DKEY-61P9.11"/>
    <property type="match status" value="1"/>
</dbReference>
<keyword evidence="1" id="KW-0596">Phosphopantetheine</keyword>
<dbReference type="NCBIfam" id="TIGR04556">
    <property type="entry name" value="PKS_assoc"/>
    <property type="match status" value="1"/>
</dbReference>
<dbReference type="SMART" id="SM00825">
    <property type="entry name" value="PKS_KS"/>
    <property type="match status" value="1"/>
</dbReference>
<dbReference type="CDD" id="cd00833">
    <property type="entry name" value="PKS"/>
    <property type="match status" value="1"/>
</dbReference>
<evidence type="ECO:0000313" key="5">
    <source>
        <dbReference type="EMBL" id="AQS99172.1"/>
    </source>
</evidence>